<feature type="domain" description="NAC" evidence="6">
    <location>
        <begin position="1"/>
        <end position="59"/>
    </location>
</feature>
<dbReference type="InterPro" id="IPR036093">
    <property type="entry name" value="NAC_dom_sf"/>
</dbReference>
<evidence type="ECO:0000259" key="6">
    <source>
        <dbReference type="PROSITE" id="PS51005"/>
    </source>
</evidence>
<protein>
    <submittedName>
        <fullName evidence="8">Mediator of RNA polymerase II transcription subunit 12</fullName>
    </submittedName>
</protein>
<evidence type="ECO:0000256" key="2">
    <source>
        <dbReference type="ARBA" id="ARBA00023125"/>
    </source>
</evidence>
<evidence type="ECO:0000256" key="1">
    <source>
        <dbReference type="ARBA" id="ARBA00023015"/>
    </source>
</evidence>
<dbReference type="RefSeq" id="XP_010419005.1">
    <property type="nucleotide sequence ID" value="XM_010420703.1"/>
</dbReference>
<dbReference type="PROSITE" id="PS51005">
    <property type="entry name" value="NAC"/>
    <property type="match status" value="1"/>
</dbReference>
<gene>
    <name evidence="8" type="primary">LOC104704655</name>
</gene>
<feature type="compositionally biased region" description="Low complexity" evidence="5">
    <location>
        <begin position="86"/>
        <end position="96"/>
    </location>
</feature>
<dbReference type="Proteomes" id="UP000694864">
    <property type="component" value="Chromosome 7"/>
</dbReference>
<dbReference type="GeneID" id="104704655"/>
<keyword evidence="3" id="KW-0804">Transcription</keyword>
<feature type="region of interest" description="Disordered" evidence="5">
    <location>
        <begin position="40"/>
        <end position="99"/>
    </location>
</feature>
<organism evidence="7 8">
    <name type="scientific">Camelina sativa</name>
    <name type="common">False flax</name>
    <name type="synonym">Myagrum sativum</name>
    <dbReference type="NCBI Taxonomy" id="90675"/>
    <lineage>
        <taxon>Eukaryota</taxon>
        <taxon>Viridiplantae</taxon>
        <taxon>Streptophyta</taxon>
        <taxon>Embryophyta</taxon>
        <taxon>Tracheophyta</taxon>
        <taxon>Spermatophyta</taxon>
        <taxon>Magnoliopsida</taxon>
        <taxon>eudicotyledons</taxon>
        <taxon>Gunneridae</taxon>
        <taxon>Pentapetalae</taxon>
        <taxon>rosids</taxon>
        <taxon>malvids</taxon>
        <taxon>Brassicales</taxon>
        <taxon>Brassicaceae</taxon>
        <taxon>Camelineae</taxon>
        <taxon>Camelina</taxon>
    </lineage>
</organism>
<dbReference type="Gene3D" id="2.170.150.80">
    <property type="entry name" value="NAC domain"/>
    <property type="match status" value="1"/>
</dbReference>
<keyword evidence="1" id="KW-0805">Transcription regulation</keyword>
<dbReference type="PANTHER" id="PTHR31714">
    <property type="entry name" value="F-BOX ASSOCIATED UBIQUITINATION EFFECTOR FAMILY PROTEIN-RELATED"/>
    <property type="match status" value="1"/>
</dbReference>
<evidence type="ECO:0000256" key="5">
    <source>
        <dbReference type="SAM" id="MobiDB-lite"/>
    </source>
</evidence>
<feature type="compositionally biased region" description="Basic and acidic residues" evidence="5">
    <location>
        <begin position="56"/>
        <end position="70"/>
    </location>
</feature>
<reference evidence="8" key="2">
    <citation type="submission" date="2025-08" db="UniProtKB">
        <authorList>
            <consortium name="RefSeq"/>
        </authorList>
    </citation>
    <scope>IDENTIFICATION</scope>
    <source>
        <tissue evidence="8">Leaf</tissue>
    </source>
</reference>
<accession>A0ABM0T0N0</accession>
<keyword evidence="2" id="KW-0238">DNA-binding</keyword>
<evidence type="ECO:0000256" key="4">
    <source>
        <dbReference type="ARBA" id="ARBA00023242"/>
    </source>
</evidence>
<dbReference type="SUPFAM" id="SSF101941">
    <property type="entry name" value="NAC domain"/>
    <property type="match status" value="1"/>
</dbReference>
<evidence type="ECO:0000256" key="3">
    <source>
        <dbReference type="ARBA" id="ARBA00023163"/>
    </source>
</evidence>
<proteinExistence type="predicted"/>
<evidence type="ECO:0000313" key="7">
    <source>
        <dbReference type="Proteomes" id="UP000694864"/>
    </source>
</evidence>
<dbReference type="InterPro" id="IPR003441">
    <property type="entry name" value="NAC-dom"/>
</dbReference>
<reference evidence="7" key="1">
    <citation type="journal article" date="2014" name="Nat. Commun.">
        <title>The emerging biofuel crop Camelina sativa retains a highly undifferentiated hexaploid genome structure.</title>
        <authorList>
            <person name="Kagale S."/>
            <person name="Koh C."/>
            <person name="Nixon J."/>
            <person name="Bollina V."/>
            <person name="Clarke W.E."/>
            <person name="Tuteja R."/>
            <person name="Spillane C."/>
            <person name="Robinson S.J."/>
            <person name="Links M.G."/>
            <person name="Clarke C."/>
            <person name="Higgins E.E."/>
            <person name="Huebert T."/>
            <person name="Sharpe A.G."/>
            <person name="Parkin I.A."/>
        </authorList>
    </citation>
    <scope>NUCLEOTIDE SEQUENCE [LARGE SCALE GENOMIC DNA]</scope>
    <source>
        <strain evidence="7">cv. DH55</strain>
    </source>
</reference>
<keyword evidence="4" id="KW-0539">Nucleus</keyword>
<name>A0ABM0T0N0_CAMSA</name>
<sequence length="214" mass="24706">MIDDGGLVGYKTAVANYVGKQPSGVKTDWLVHEYWVDESSADDEKIYPSPQAINKKKAEEEENEKQKQALEEDVEKQSCTIDSHQPHQPQQFPQAPLDCYQPQPCDSAYHQRQFWPGPLDSYQPQPHHIAYEQLIFQPAPLDSYQAQPHDIEYQQLQYRMMTTLKEENGLATLHQQLQQQMNPSPPQGQYILKNWDGDDPRRLVNNIGVYISNV</sequence>
<evidence type="ECO:0000313" key="8">
    <source>
        <dbReference type="RefSeq" id="XP_010419005.1"/>
    </source>
</evidence>
<keyword evidence="7" id="KW-1185">Reference proteome</keyword>
<dbReference type="PANTHER" id="PTHR31714:SF10">
    <property type="entry name" value="F-BOX ASSOCIATED UBIQUITINATION EFFECTOR FAMILY PROTEIN-RELATED"/>
    <property type="match status" value="1"/>
</dbReference>